<dbReference type="SUPFAM" id="SSF54593">
    <property type="entry name" value="Glyoxalase/Bleomycin resistance protein/Dihydroxybiphenyl dioxygenase"/>
    <property type="match status" value="1"/>
</dbReference>
<reference evidence="2 3" key="1">
    <citation type="submission" date="2014-07" db="EMBL/GenBank/DDBJ databases">
        <title>Draft genome of Clostridium sulfidigenes 113A isolated from sediments associated with methane hydrate from Krishna Godavari basin.</title>
        <authorList>
            <person name="Honkalas V.S."/>
            <person name="Dabir A.P."/>
            <person name="Arora P."/>
            <person name="Dhakephalkar P.K."/>
        </authorList>
    </citation>
    <scope>NUCLEOTIDE SEQUENCE [LARGE SCALE GENOMIC DNA]</scope>
    <source>
        <strain evidence="2 3">113A</strain>
    </source>
</reference>
<dbReference type="EMBL" id="JPMD01000014">
    <property type="protein sequence ID" value="KEZ87267.1"/>
    <property type="molecule type" value="Genomic_DNA"/>
</dbReference>
<evidence type="ECO:0000313" key="3">
    <source>
        <dbReference type="Proteomes" id="UP000028542"/>
    </source>
</evidence>
<comment type="caution">
    <text evidence="2">The sequence shown here is derived from an EMBL/GenBank/DDBJ whole genome shotgun (WGS) entry which is preliminary data.</text>
</comment>
<evidence type="ECO:0000259" key="1">
    <source>
        <dbReference type="PROSITE" id="PS51819"/>
    </source>
</evidence>
<dbReference type="Proteomes" id="UP000028542">
    <property type="component" value="Unassembled WGS sequence"/>
</dbReference>
<organism evidence="2 3">
    <name type="scientific">Clostridium sulfidigenes</name>
    <dbReference type="NCBI Taxonomy" id="318464"/>
    <lineage>
        <taxon>Bacteria</taxon>
        <taxon>Bacillati</taxon>
        <taxon>Bacillota</taxon>
        <taxon>Clostridia</taxon>
        <taxon>Eubacteriales</taxon>
        <taxon>Clostridiaceae</taxon>
        <taxon>Clostridium</taxon>
    </lineage>
</organism>
<dbReference type="RefSeq" id="WP_035131525.1">
    <property type="nucleotide sequence ID" value="NZ_JPMD01000014.1"/>
</dbReference>
<dbReference type="AlphaFoldDB" id="A0A084JE83"/>
<keyword evidence="3" id="KW-1185">Reference proteome</keyword>
<sequence length="136" mass="15552">MRFGAIGLYVNNMETMVKFYKDVMGLNINWDGSGFTAIEMEGQIHHFILCTREGFEESIPEVYHWNKGINGNMELCFDVPNYSDVDIEFQRVINTGAKPVYKPTTESYGMRICYVADPEGNLIEICSGNDDTYHVE</sequence>
<dbReference type="eggNOG" id="COG0346">
    <property type="taxonomic scope" value="Bacteria"/>
</dbReference>
<gene>
    <name evidence="2" type="ORF">IO99_06770</name>
</gene>
<dbReference type="PANTHER" id="PTHR21366">
    <property type="entry name" value="GLYOXALASE FAMILY PROTEIN"/>
    <property type="match status" value="1"/>
</dbReference>
<feature type="domain" description="VOC" evidence="1">
    <location>
        <begin position="2"/>
        <end position="128"/>
    </location>
</feature>
<name>A0A084JE83_9CLOT</name>
<evidence type="ECO:0000313" key="2">
    <source>
        <dbReference type="EMBL" id="KEZ87267.1"/>
    </source>
</evidence>
<protein>
    <recommendedName>
        <fullName evidence="1">VOC domain-containing protein</fullName>
    </recommendedName>
</protein>
<dbReference type="InterPro" id="IPR037523">
    <property type="entry name" value="VOC_core"/>
</dbReference>
<dbReference type="PROSITE" id="PS51819">
    <property type="entry name" value="VOC"/>
    <property type="match status" value="1"/>
</dbReference>
<proteinExistence type="predicted"/>
<dbReference type="PANTHER" id="PTHR21366:SF22">
    <property type="entry name" value="VOC DOMAIN-CONTAINING PROTEIN"/>
    <property type="match status" value="1"/>
</dbReference>
<dbReference type="InterPro" id="IPR050383">
    <property type="entry name" value="GlyoxalaseI/FosfomycinResist"/>
</dbReference>
<dbReference type="Pfam" id="PF12681">
    <property type="entry name" value="Glyoxalase_2"/>
    <property type="match status" value="1"/>
</dbReference>
<dbReference type="STRING" id="318464.IO99_06770"/>
<accession>A0A084JE83</accession>
<dbReference type="Gene3D" id="3.10.180.10">
    <property type="entry name" value="2,3-Dihydroxybiphenyl 1,2-Dioxygenase, domain 1"/>
    <property type="match status" value="1"/>
</dbReference>
<dbReference type="InterPro" id="IPR025870">
    <property type="entry name" value="Glyoxalase-like_dom"/>
</dbReference>
<dbReference type="InterPro" id="IPR029068">
    <property type="entry name" value="Glyas_Bleomycin-R_OHBP_Dase"/>
</dbReference>